<dbReference type="EMBL" id="LO017727">
    <property type="protein sequence ID" value="CRH05566.1"/>
    <property type="molecule type" value="Genomic_DNA"/>
</dbReference>
<name>A0A1S7LIE8_MAGMO</name>
<dbReference type="PIRSF" id="PIRSF004923">
    <property type="entry name" value="RseC"/>
    <property type="match status" value="1"/>
</dbReference>
<dbReference type="Pfam" id="PF04246">
    <property type="entry name" value="RseC_MucC"/>
    <property type="match status" value="1"/>
</dbReference>
<keyword evidence="1" id="KW-0472">Membrane</keyword>
<proteinExistence type="predicted"/>
<dbReference type="PANTHER" id="PTHR35867:SF1">
    <property type="entry name" value="PROTEIN RSEC"/>
    <property type="match status" value="1"/>
</dbReference>
<protein>
    <submittedName>
        <fullName evidence="2">Putative positive regulator of sigma(E), RseC/MucC</fullName>
    </submittedName>
</protein>
<accession>A0A1S7LIE8</accession>
<keyword evidence="1" id="KW-0812">Transmembrane</keyword>
<gene>
    <name evidence="2" type="ORF">MAGMO_1376</name>
</gene>
<feature type="transmembrane region" description="Helical" evidence="1">
    <location>
        <begin position="110"/>
        <end position="127"/>
    </location>
</feature>
<sequence length="159" mass="16738">MMREQGRIVDLQGRYAIVSSTRKSACGGCNGESSCGTLSGGLGKKPVLFRALNHAEGKVGDEVVLEISERAFLNASFLAYGLPMLAMIFTGLIVRGVLLSSGSELDTAEGLGAVSGLFAMGGTFALMRKYNATLEQQDSRLPVVAQVMRHAAIPIMPAS</sequence>
<organism evidence="2">
    <name type="scientific">Magnetococcus massalia (strain MO-1)</name>
    <dbReference type="NCBI Taxonomy" id="451514"/>
    <lineage>
        <taxon>Bacteria</taxon>
        <taxon>Pseudomonadati</taxon>
        <taxon>Pseudomonadota</taxon>
        <taxon>Magnetococcia</taxon>
        <taxon>Magnetococcales</taxon>
        <taxon>Magnetococcaceae</taxon>
        <taxon>Magnetococcus</taxon>
    </lineage>
</organism>
<evidence type="ECO:0000313" key="2">
    <source>
        <dbReference type="EMBL" id="CRH05566.1"/>
    </source>
</evidence>
<dbReference type="PANTHER" id="PTHR35867">
    <property type="entry name" value="PROTEIN RSEC"/>
    <property type="match status" value="1"/>
</dbReference>
<keyword evidence="1" id="KW-1133">Transmembrane helix</keyword>
<reference evidence="2" key="1">
    <citation type="submission" date="2015-04" db="EMBL/GenBank/DDBJ databases">
        <authorList>
            <person name="Syromyatnikov M.Y."/>
            <person name="Popov V.N."/>
        </authorList>
    </citation>
    <scope>NUCLEOTIDE SEQUENCE</scope>
    <source>
        <strain evidence="2">MO-1</strain>
    </source>
</reference>
<evidence type="ECO:0000256" key="1">
    <source>
        <dbReference type="SAM" id="Phobius"/>
    </source>
</evidence>
<dbReference type="InterPro" id="IPR007359">
    <property type="entry name" value="SigmaE_reg_RseC_MucC"/>
</dbReference>
<dbReference type="InterPro" id="IPR026268">
    <property type="entry name" value="RseC"/>
</dbReference>
<feature type="transmembrane region" description="Helical" evidence="1">
    <location>
        <begin position="77"/>
        <end position="98"/>
    </location>
</feature>
<dbReference type="AlphaFoldDB" id="A0A1S7LIE8"/>